<proteinExistence type="predicted"/>
<dbReference type="OrthoDB" id="237457at2"/>
<sequence length="386" mass="43117">MSTEIAQPSLSTATATATATATKPSSPRFNYGHATVADLRVRKVERAENGRVKLRHLEIDGRLVTASRRFWRSFFTRFGIAENVFRYFTPDEVFARISQQDSDDAFRFCIAEHASGKQQTEGTLLAVTNVKRPVIRFNEIAELVEQFGGTDVRYHEGLLISTHQPRGGSRSLQIGGDQFHDRFCLETPVDGFGHPRLFLSMLRLVCQNGMIGYAKAFRSDIPVGKKMDYCIARALESFDNGDGYAAIRQRFESSQTSWASVHECLQLGVVLDRAQRERQLTRDGLIGRFRSMAGNLSELYGLANLEALSDKRRRILPSKARVYDLINFASEVATHHALPEGARRLQAHVGTLISDEYDLEGTAEGAPDFDAFFVDESGSGIRQSVN</sequence>
<evidence type="ECO:0000256" key="1">
    <source>
        <dbReference type="SAM" id="MobiDB-lite"/>
    </source>
</evidence>
<dbReference type="EMBL" id="ANOG01000492">
    <property type="protein sequence ID" value="EMI19685.1"/>
    <property type="molecule type" value="Genomic_DNA"/>
</dbReference>
<evidence type="ECO:0000313" key="3">
    <source>
        <dbReference type="Proteomes" id="UP000011991"/>
    </source>
</evidence>
<feature type="compositionally biased region" description="Low complexity" evidence="1">
    <location>
        <begin position="12"/>
        <end position="22"/>
    </location>
</feature>
<feature type="compositionally biased region" description="Polar residues" evidence="1">
    <location>
        <begin position="1"/>
        <end position="11"/>
    </location>
</feature>
<accession>M5RK50</accession>
<dbReference type="AlphaFoldDB" id="M5RK50"/>
<evidence type="ECO:0000313" key="2">
    <source>
        <dbReference type="EMBL" id="EMI19685.1"/>
    </source>
</evidence>
<evidence type="ECO:0008006" key="4">
    <source>
        <dbReference type="Google" id="ProtNLM"/>
    </source>
</evidence>
<reference evidence="2 3" key="1">
    <citation type="journal article" date="2013" name="Mar. Genomics">
        <title>Expression of sulfatases in Rhodopirellula baltica and the diversity of sulfatases in the genus Rhodopirellula.</title>
        <authorList>
            <person name="Wegner C.E."/>
            <person name="Richter-Heitmann T."/>
            <person name="Klindworth A."/>
            <person name="Klockow C."/>
            <person name="Richter M."/>
            <person name="Achstetter T."/>
            <person name="Glockner F.O."/>
            <person name="Harder J."/>
        </authorList>
    </citation>
    <scope>NUCLEOTIDE SEQUENCE [LARGE SCALE GENOMIC DNA]</scope>
    <source>
        <strain evidence="2 3">SM1</strain>
    </source>
</reference>
<dbReference type="PATRIC" id="fig|1265738.3.peg.3346"/>
<gene>
    <name evidence="2" type="ORF">RMSM_03355</name>
</gene>
<organism evidence="2 3">
    <name type="scientific">Rhodopirellula maiorica SM1</name>
    <dbReference type="NCBI Taxonomy" id="1265738"/>
    <lineage>
        <taxon>Bacteria</taxon>
        <taxon>Pseudomonadati</taxon>
        <taxon>Planctomycetota</taxon>
        <taxon>Planctomycetia</taxon>
        <taxon>Pirellulales</taxon>
        <taxon>Pirellulaceae</taxon>
        <taxon>Novipirellula</taxon>
    </lineage>
</organism>
<comment type="caution">
    <text evidence="2">The sequence shown here is derived from an EMBL/GenBank/DDBJ whole genome shotgun (WGS) entry which is preliminary data.</text>
</comment>
<keyword evidence="3" id="KW-1185">Reference proteome</keyword>
<protein>
    <recommendedName>
        <fullName evidence="4">DUF932 domain-containing protein</fullName>
    </recommendedName>
</protein>
<name>M5RK50_9BACT</name>
<feature type="region of interest" description="Disordered" evidence="1">
    <location>
        <begin position="1"/>
        <end position="26"/>
    </location>
</feature>
<dbReference type="RefSeq" id="WP_008697907.1">
    <property type="nucleotide sequence ID" value="NZ_ANOG01000492.1"/>
</dbReference>
<dbReference type="Proteomes" id="UP000011991">
    <property type="component" value="Unassembled WGS sequence"/>
</dbReference>